<dbReference type="PANTHER" id="PTHR12969:SF7">
    <property type="entry name" value="INTRAFLAGELLAR TRANSPORT PROTEIN 52 HOMOLOG"/>
    <property type="match status" value="1"/>
</dbReference>
<dbReference type="GO" id="GO:0042073">
    <property type="term" value="P:intraciliary transport"/>
    <property type="evidence" value="ECO:0007669"/>
    <property type="project" value="TreeGrafter"/>
</dbReference>
<dbReference type="Pfam" id="PF21178">
    <property type="entry name" value="Itf52_C"/>
    <property type="match status" value="1"/>
</dbReference>
<name>A0A4U5LVN5_STECR</name>
<evidence type="ECO:0000259" key="2">
    <source>
        <dbReference type="Pfam" id="PF23352"/>
    </source>
</evidence>
<comment type="caution">
    <text evidence="4">The sequence shown here is derived from an EMBL/GenBank/DDBJ whole genome shotgun (WGS) entry which is preliminary data.</text>
</comment>
<protein>
    <submittedName>
        <fullName evidence="4">Uncharacterized protein</fullName>
    </submittedName>
</protein>
<reference evidence="4 5" key="1">
    <citation type="journal article" date="2015" name="Genome Biol.">
        <title>Comparative genomics of Steinernema reveals deeply conserved gene regulatory networks.</title>
        <authorList>
            <person name="Dillman A.R."/>
            <person name="Macchietto M."/>
            <person name="Porter C.F."/>
            <person name="Rogers A."/>
            <person name="Williams B."/>
            <person name="Antoshechkin I."/>
            <person name="Lee M.M."/>
            <person name="Goodwin Z."/>
            <person name="Lu X."/>
            <person name="Lewis E.E."/>
            <person name="Goodrich-Blair H."/>
            <person name="Stock S.P."/>
            <person name="Adams B.J."/>
            <person name="Sternberg P.W."/>
            <person name="Mortazavi A."/>
        </authorList>
    </citation>
    <scope>NUCLEOTIDE SEQUENCE [LARGE SCALE GENOMIC DNA]</scope>
    <source>
        <strain evidence="4 5">ALL</strain>
    </source>
</reference>
<dbReference type="InterPro" id="IPR055460">
    <property type="entry name" value="IFT52_central"/>
</dbReference>
<organism evidence="4 5">
    <name type="scientific">Steinernema carpocapsae</name>
    <name type="common">Entomopathogenic nematode</name>
    <dbReference type="NCBI Taxonomy" id="34508"/>
    <lineage>
        <taxon>Eukaryota</taxon>
        <taxon>Metazoa</taxon>
        <taxon>Ecdysozoa</taxon>
        <taxon>Nematoda</taxon>
        <taxon>Chromadorea</taxon>
        <taxon>Rhabditida</taxon>
        <taxon>Tylenchina</taxon>
        <taxon>Panagrolaimomorpha</taxon>
        <taxon>Strongyloidoidea</taxon>
        <taxon>Steinernematidae</taxon>
        <taxon>Steinernema</taxon>
    </lineage>
</organism>
<evidence type="ECO:0000259" key="1">
    <source>
        <dbReference type="Pfam" id="PF21178"/>
    </source>
</evidence>
<feature type="domain" description="IFT52 GIFT" evidence="3">
    <location>
        <begin position="20"/>
        <end position="257"/>
    </location>
</feature>
<dbReference type="Proteomes" id="UP000298663">
    <property type="component" value="Unassembled WGS sequence"/>
</dbReference>
<evidence type="ECO:0000313" key="4">
    <source>
        <dbReference type="EMBL" id="TKR60216.1"/>
    </source>
</evidence>
<dbReference type="Gene3D" id="6.10.250.2800">
    <property type="match status" value="1"/>
</dbReference>
<dbReference type="InterPro" id="IPR048643">
    <property type="entry name" value="Itf52_C"/>
</dbReference>
<sequence length="463" mass="52098">MNGHSANGITNGPKASTNRVVLNQSKQEQFGIHSGFRSLHKRLRNKWKVDVNNDEISDATLTECRLFVLPHPRAKFSEVEVNSLRTFLRSGGSVLVFTSEGGDVAADTNLTYFLEEYGISINKDSVIRTVFYKYFDPKEALVTNGVLNRAIAYAAEKTSKIIDEDNNTQALCYLYPYGCTLNVDKNSTAVLSTGTICYPTSRVTCAFHETPEKGRLAVVGSVHMFCDQYLEKEENVKVFDVIMKYLTENMNLNQIDASDPDLADPNPIPDLIYMSEQIKVCLQEGESDHGVAGDFTKLFDASLHSIDLDMWPTTIHAFDALGLKHEPLTLITPEFEVPLPPLEPAVFPPNFRELPPPKLEMFDLDEMFASPETQLAKLTNKCGEEDLDFYVRSVGQILQIDKSLGEFSAKNVLQHVIQQISDFKKVNQEEDDVIDQNVDLFDNHEGVLEHDFSDIDDFDDDFN</sequence>
<dbReference type="GO" id="GO:0030992">
    <property type="term" value="C:intraciliary transport particle B"/>
    <property type="evidence" value="ECO:0007669"/>
    <property type="project" value="TreeGrafter"/>
</dbReference>
<dbReference type="Pfam" id="PF23355">
    <property type="entry name" value="IFT52_GIFT"/>
    <property type="match status" value="1"/>
</dbReference>
<reference evidence="4 5" key="2">
    <citation type="journal article" date="2019" name="G3 (Bethesda)">
        <title>Hybrid Assembly of the Genome of the Entomopathogenic Nematode Steinernema carpocapsae Identifies the X-Chromosome.</title>
        <authorList>
            <person name="Serra L."/>
            <person name="Macchietto M."/>
            <person name="Macias-Munoz A."/>
            <person name="McGill C.J."/>
            <person name="Rodriguez I.M."/>
            <person name="Rodriguez B."/>
            <person name="Murad R."/>
            <person name="Mortazavi A."/>
        </authorList>
    </citation>
    <scope>NUCLEOTIDE SEQUENCE [LARGE SCALE GENOMIC DNA]</scope>
    <source>
        <strain evidence="4 5">ALL</strain>
    </source>
</reference>
<keyword evidence="5" id="KW-1185">Reference proteome</keyword>
<dbReference type="GO" id="GO:0005929">
    <property type="term" value="C:cilium"/>
    <property type="evidence" value="ECO:0007669"/>
    <property type="project" value="TreeGrafter"/>
</dbReference>
<evidence type="ECO:0000313" key="5">
    <source>
        <dbReference type="Proteomes" id="UP000298663"/>
    </source>
</evidence>
<dbReference type="InterPro" id="IPR039975">
    <property type="entry name" value="IFT52"/>
</dbReference>
<dbReference type="GO" id="GO:0005814">
    <property type="term" value="C:centriole"/>
    <property type="evidence" value="ECO:0007669"/>
    <property type="project" value="TreeGrafter"/>
</dbReference>
<accession>A0A4U5LVN5</accession>
<dbReference type="OrthoDB" id="10259368at2759"/>
<dbReference type="CDD" id="cd23683">
    <property type="entry name" value="IFT52_CTD"/>
    <property type="match status" value="1"/>
</dbReference>
<dbReference type="GO" id="GO:0060271">
    <property type="term" value="P:cilium assembly"/>
    <property type="evidence" value="ECO:0007669"/>
    <property type="project" value="TreeGrafter"/>
</dbReference>
<dbReference type="AlphaFoldDB" id="A0A4U5LVN5"/>
<dbReference type="InterPro" id="IPR055458">
    <property type="entry name" value="IFT52_GIFT"/>
</dbReference>
<evidence type="ECO:0000259" key="3">
    <source>
        <dbReference type="Pfam" id="PF23355"/>
    </source>
</evidence>
<dbReference type="STRING" id="34508.A0A4U5LVN5"/>
<dbReference type="Gene3D" id="3.40.50.12140">
    <property type="entry name" value="Domain of unknown function DUF4159"/>
    <property type="match status" value="1"/>
</dbReference>
<feature type="domain" description="Intraflagellar transport protein 52 C-terminal" evidence="1">
    <location>
        <begin position="368"/>
        <end position="416"/>
    </location>
</feature>
<dbReference type="EMBL" id="AZBU02000011">
    <property type="protein sequence ID" value="TKR60216.1"/>
    <property type="molecule type" value="Genomic_DNA"/>
</dbReference>
<dbReference type="PANTHER" id="PTHR12969">
    <property type="entry name" value="NGD5/OSM-6/IFT52"/>
    <property type="match status" value="1"/>
</dbReference>
<gene>
    <name evidence="4" type="ORF">L596_027500</name>
</gene>
<dbReference type="Pfam" id="PF23352">
    <property type="entry name" value="IFT52_central"/>
    <property type="match status" value="1"/>
</dbReference>
<proteinExistence type="predicted"/>
<feature type="domain" description="IFT52 central" evidence="2">
    <location>
        <begin position="274"/>
        <end position="357"/>
    </location>
</feature>